<feature type="modified residue" description="Phosphohistidine; by HPr" evidence="5">
    <location>
        <position position="73"/>
    </location>
</feature>
<keyword evidence="7" id="KW-1185">Reference proteome</keyword>
<dbReference type="PIRSF" id="PIRSF000699">
    <property type="entry name" value="PTS_IILac_III"/>
    <property type="match status" value="1"/>
</dbReference>
<evidence type="ECO:0000256" key="5">
    <source>
        <dbReference type="PROSITE-ProRule" id="PRU00418"/>
    </source>
</evidence>
<accession>A0ABS8HLC0</accession>
<dbReference type="InterPro" id="IPR003188">
    <property type="entry name" value="PTS_IIA_lac/cel"/>
</dbReference>
<dbReference type="Proteomes" id="UP001165492">
    <property type="component" value="Unassembled WGS sequence"/>
</dbReference>
<organism evidence="6 7">
    <name type="scientific">Pelosinus baikalensis</name>
    <dbReference type="NCBI Taxonomy" id="2892015"/>
    <lineage>
        <taxon>Bacteria</taxon>
        <taxon>Bacillati</taxon>
        <taxon>Bacillota</taxon>
        <taxon>Negativicutes</taxon>
        <taxon>Selenomonadales</taxon>
        <taxon>Sporomusaceae</taxon>
        <taxon>Pelosinus</taxon>
    </lineage>
</organism>
<dbReference type="PANTHER" id="PTHR34382:SF7">
    <property type="entry name" value="PTS SYSTEM N,N'-DIACETYLCHITOBIOSE-SPECIFIC EIIA COMPONENT"/>
    <property type="match status" value="1"/>
</dbReference>
<protein>
    <submittedName>
        <fullName evidence="6">PTS lactose/cellobiose transporter subunit IIA</fullName>
    </submittedName>
</protein>
<keyword evidence="2" id="KW-0762">Sugar transport</keyword>
<dbReference type="CDD" id="cd00215">
    <property type="entry name" value="PTS_IIA_lac"/>
    <property type="match status" value="1"/>
</dbReference>
<gene>
    <name evidence="6" type="ORF">LMF89_01180</name>
</gene>
<name>A0ABS8HLC0_9FIRM</name>
<dbReference type="SUPFAM" id="SSF46973">
    <property type="entry name" value="Enzyme IIa from lactose specific PTS, IIa-lac"/>
    <property type="match status" value="1"/>
</dbReference>
<evidence type="ECO:0000256" key="2">
    <source>
        <dbReference type="ARBA" id="ARBA00022597"/>
    </source>
</evidence>
<keyword evidence="4" id="KW-0598">Phosphotransferase system</keyword>
<evidence type="ECO:0000256" key="3">
    <source>
        <dbReference type="ARBA" id="ARBA00022679"/>
    </source>
</evidence>
<sequence>MEHIAFTLILHAGNARSYCFEALSFARIGKHKEAFECLKESTKELQKAHTLQTNLLQTEAKGEKQEMNLLVVHAQDHLMNALLARDLIKEMIGMIQEGSSAASI</sequence>
<reference evidence="6" key="1">
    <citation type="submission" date="2021-11" db="EMBL/GenBank/DDBJ databases">
        <title>Description of a new species Pelosinus isolated from the bottom sediments of Lake Baikal.</title>
        <authorList>
            <person name="Zakharyuk A."/>
        </authorList>
    </citation>
    <scope>NUCLEOTIDE SEQUENCE</scope>
    <source>
        <strain evidence="6">Bkl1</strain>
    </source>
</reference>
<dbReference type="InterPro" id="IPR036542">
    <property type="entry name" value="PTS_IIA_lac/cel_sf"/>
</dbReference>
<evidence type="ECO:0000256" key="4">
    <source>
        <dbReference type="ARBA" id="ARBA00022683"/>
    </source>
</evidence>
<dbReference type="PROSITE" id="PS51095">
    <property type="entry name" value="PTS_EIIA_TYPE_3"/>
    <property type="match status" value="1"/>
</dbReference>
<evidence type="ECO:0000256" key="1">
    <source>
        <dbReference type="ARBA" id="ARBA00022448"/>
    </source>
</evidence>
<dbReference type="RefSeq" id="WP_229533549.1">
    <property type="nucleotide sequence ID" value="NZ_JAJHJB010000001.1"/>
</dbReference>
<dbReference type="Pfam" id="PF02255">
    <property type="entry name" value="PTS_IIA"/>
    <property type="match status" value="1"/>
</dbReference>
<dbReference type="Gene3D" id="1.20.58.80">
    <property type="entry name" value="Phosphotransferase system, lactose/cellobiose-type IIA subunit"/>
    <property type="match status" value="1"/>
</dbReference>
<evidence type="ECO:0000313" key="6">
    <source>
        <dbReference type="EMBL" id="MCC5463972.1"/>
    </source>
</evidence>
<comment type="caution">
    <text evidence="6">The sequence shown here is derived from an EMBL/GenBank/DDBJ whole genome shotgun (WGS) entry which is preliminary data.</text>
</comment>
<dbReference type="PANTHER" id="PTHR34382">
    <property type="entry name" value="PTS SYSTEM N,N'-DIACETYLCHITOBIOSE-SPECIFIC EIIA COMPONENT"/>
    <property type="match status" value="1"/>
</dbReference>
<proteinExistence type="predicted"/>
<keyword evidence="1" id="KW-0813">Transport</keyword>
<evidence type="ECO:0000313" key="7">
    <source>
        <dbReference type="Proteomes" id="UP001165492"/>
    </source>
</evidence>
<dbReference type="EMBL" id="JAJHJB010000001">
    <property type="protein sequence ID" value="MCC5463972.1"/>
    <property type="molecule type" value="Genomic_DNA"/>
</dbReference>
<keyword evidence="3" id="KW-0808">Transferase</keyword>